<feature type="transmembrane region" description="Helical" evidence="10">
    <location>
        <begin position="162"/>
        <end position="182"/>
    </location>
</feature>
<comment type="subcellular location">
    <subcellularLocation>
        <location evidence="2">Cell membrane</location>
        <topology evidence="2">Multi-pass membrane protein</topology>
    </subcellularLocation>
    <subcellularLocation>
        <location evidence="8">Membrane</location>
        <topology evidence="8">Multi-pass membrane protein</topology>
    </subcellularLocation>
</comment>
<keyword evidence="5 8" id="KW-0812">Transmembrane</keyword>
<feature type="transmembrane region" description="Helical" evidence="10">
    <location>
        <begin position="278"/>
        <end position="297"/>
    </location>
</feature>
<keyword evidence="6 10" id="KW-1133">Transmembrane helix</keyword>
<dbReference type="Proteomes" id="UP000186684">
    <property type="component" value="Unassembled WGS sequence"/>
</dbReference>
<dbReference type="AlphaFoldDB" id="A0A1N7KU42"/>
<evidence type="ECO:0000256" key="4">
    <source>
        <dbReference type="ARBA" id="ARBA00022475"/>
    </source>
</evidence>
<feature type="transmembrane region" description="Helical" evidence="10">
    <location>
        <begin position="412"/>
        <end position="432"/>
    </location>
</feature>
<feature type="transmembrane region" description="Helical" evidence="10">
    <location>
        <begin position="205"/>
        <end position="231"/>
    </location>
</feature>
<evidence type="ECO:0000256" key="10">
    <source>
        <dbReference type="SAM" id="Phobius"/>
    </source>
</evidence>
<protein>
    <submittedName>
        <fullName evidence="12">Multisubunit potassium/proton antiporter, PhaD subunit</fullName>
    </submittedName>
</protein>
<proteinExistence type="inferred from homology"/>
<evidence type="ECO:0000313" key="13">
    <source>
        <dbReference type="Proteomes" id="UP000186684"/>
    </source>
</evidence>
<evidence type="ECO:0000256" key="1">
    <source>
        <dbReference type="ARBA" id="ARBA00002378"/>
    </source>
</evidence>
<evidence type="ECO:0000259" key="11">
    <source>
        <dbReference type="Pfam" id="PF00361"/>
    </source>
</evidence>
<dbReference type="InterPro" id="IPR001750">
    <property type="entry name" value="ND/Mrp_TM"/>
</dbReference>
<keyword evidence="7 10" id="KW-0472">Membrane</keyword>
<feature type="domain" description="NADH:quinone oxidoreductase/Mrp antiporter transmembrane" evidence="11">
    <location>
        <begin position="127"/>
        <end position="416"/>
    </location>
</feature>
<dbReference type="OrthoDB" id="9768329at2"/>
<dbReference type="Pfam" id="PF00361">
    <property type="entry name" value="Proton_antipo_M"/>
    <property type="match status" value="1"/>
</dbReference>
<feature type="transmembrane region" description="Helical" evidence="10">
    <location>
        <begin position="470"/>
        <end position="489"/>
    </location>
</feature>
<feature type="compositionally biased region" description="Low complexity" evidence="9">
    <location>
        <begin position="544"/>
        <end position="565"/>
    </location>
</feature>
<evidence type="ECO:0000256" key="5">
    <source>
        <dbReference type="ARBA" id="ARBA00022692"/>
    </source>
</evidence>
<feature type="compositionally biased region" description="Basic and acidic residues" evidence="9">
    <location>
        <begin position="531"/>
        <end position="541"/>
    </location>
</feature>
<dbReference type="PANTHER" id="PTHR42703:SF1">
    <property type="entry name" value="NA(+)_H(+) ANTIPORTER SUBUNIT D1"/>
    <property type="match status" value="1"/>
</dbReference>
<dbReference type="PRINTS" id="PR01437">
    <property type="entry name" value="NUOXDRDTASE4"/>
</dbReference>
<evidence type="ECO:0000256" key="9">
    <source>
        <dbReference type="SAM" id="MobiDB-lite"/>
    </source>
</evidence>
<gene>
    <name evidence="12" type="ORF">SAMN05421759_10267</name>
</gene>
<feature type="transmembrane region" description="Helical" evidence="10">
    <location>
        <begin position="65"/>
        <end position="97"/>
    </location>
</feature>
<evidence type="ECO:0000313" key="12">
    <source>
        <dbReference type="EMBL" id="SIS65074.1"/>
    </source>
</evidence>
<dbReference type="InterPro" id="IPR050586">
    <property type="entry name" value="CPA3_Na-H_Antiporter_D"/>
</dbReference>
<keyword evidence="13" id="KW-1185">Reference proteome</keyword>
<organism evidence="12 13">
    <name type="scientific">Roseivivax lentus</name>
    <dbReference type="NCBI Taxonomy" id="633194"/>
    <lineage>
        <taxon>Bacteria</taxon>
        <taxon>Pseudomonadati</taxon>
        <taxon>Pseudomonadota</taxon>
        <taxon>Alphaproteobacteria</taxon>
        <taxon>Rhodobacterales</taxon>
        <taxon>Roseobacteraceae</taxon>
        <taxon>Roseivivax</taxon>
    </lineage>
</organism>
<name>A0A1N7KU42_9RHOB</name>
<reference evidence="13" key="1">
    <citation type="submission" date="2017-01" db="EMBL/GenBank/DDBJ databases">
        <authorList>
            <person name="Varghese N."/>
            <person name="Submissions S."/>
        </authorList>
    </citation>
    <scope>NUCLEOTIDE SEQUENCE [LARGE SCALE GENOMIC DNA]</scope>
    <source>
        <strain evidence="13">DSM 29430</strain>
    </source>
</reference>
<dbReference type="GO" id="GO:0008137">
    <property type="term" value="F:NADH dehydrogenase (ubiquinone) activity"/>
    <property type="evidence" value="ECO:0007669"/>
    <property type="project" value="InterPro"/>
</dbReference>
<feature type="region of interest" description="Disordered" evidence="9">
    <location>
        <begin position="525"/>
        <end position="565"/>
    </location>
</feature>
<evidence type="ECO:0000256" key="2">
    <source>
        <dbReference type="ARBA" id="ARBA00004651"/>
    </source>
</evidence>
<feature type="transmembrane region" description="Helical" evidence="10">
    <location>
        <begin position="32"/>
        <end position="53"/>
    </location>
</feature>
<feature type="transmembrane region" description="Helical" evidence="10">
    <location>
        <begin position="6"/>
        <end position="25"/>
    </location>
</feature>
<dbReference type="EMBL" id="FTOQ01000002">
    <property type="protein sequence ID" value="SIS65074.1"/>
    <property type="molecule type" value="Genomic_DNA"/>
</dbReference>
<accession>A0A1N7KU42</accession>
<evidence type="ECO:0000256" key="7">
    <source>
        <dbReference type="ARBA" id="ARBA00023136"/>
    </source>
</evidence>
<feature type="transmembrane region" description="Helical" evidence="10">
    <location>
        <begin position="304"/>
        <end position="324"/>
    </location>
</feature>
<feature type="transmembrane region" description="Helical" evidence="10">
    <location>
        <begin position="373"/>
        <end position="392"/>
    </location>
</feature>
<dbReference type="NCBIfam" id="NF009309">
    <property type="entry name" value="PRK12666.1"/>
    <property type="match status" value="1"/>
</dbReference>
<dbReference type="GO" id="GO:0042773">
    <property type="term" value="P:ATP synthesis coupled electron transport"/>
    <property type="evidence" value="ECO:0007669"/>
    <property type="project" value="InterPro"/>
</dbReference>
<sequence>MTHWIVLPIIIPAMLASFVILAARYHRDIQRVASVAGTLASLAVSIGLFWQAFDGTLSIYQLGNWAAPFGIVLVADRLATTMLVLTGILAVAVLLYAIGTDWDKRGRHFHALFQFQIMGINGAFLTGDLFNLFVFFEVLLIASYGLMIHGGGAKRLKAGTQYVLYNLLGSTLFLFALGALYAQTGTLNMADLAARVAMIPAEDSAGIRVAAVLLILVFAIKAAIAPVHFWLPSSYAEAPGPVAALFAIMTKVGAYSILRSYTLIFPPDLELTAGLHGWWLLPVGMIGLAIGMIGVLGAWRMDRLVAFSVIGSMGMVTIGISVFTEAGISAGLYYIVHSTLATAALFLIVDLVLSHRGGAGLRLYASMPLPGNAMIAGLFFVAAISMTGLPPLSGFLGKLLILDATYDSPLVVWAWAIILGSSLIAVVGFARAGSIVFWKSRQIAADHDDPRTEMDNVETKPAPVPQSLPVLPVVAIGGLVALIVAHTAFAGPITAHFRATSAQLFDQEPYISVVLGTEGKEIKEGGNALGYKKDKGGKSEEGYGATDEATEDATGAATSGTGEGH</sequence>
<dbReference type="STRING" id="633194.SAMN05421759_10267"/>
<comment type="similarity">
    <text evidence="3">Belongs to the CPA3 antiporters (TC 2.A.63) subunit D family.</text>
</comment>
<evidence type="ECO:0000256" key="8">
    <source>
        <dbReference type="RuleBase" id="RU000320"/>
    </source>
</evidence>
<dbReference type="GO" id="GO:0005886">
    <property type="term" value="C:plasma membrane"/>
    <property type="evidence" value="ECO:0007669"/>
    <property type="project" value="UniProtKB-SubCell"/>
</dbReference>
<evidence type="ECO:0000256" key="3">
    <source>
        <dbReference type="ARBA" id="ARBA00005346"/>
    </source>
</evidence>
<comment type="function">
    <text evidence="1">NDH-1 shuttles electrons from NADH, via FMN and iron-sulfur (Fe-S) centers, to quinones in the respiratory chain. The immediate electron acceptor for the enzyme in this species is believed to be ubiquinone. Couples the redox reaction to proton translocation (for every two electrons transferred, four hydrogen ions are translocated across the cytoplasmic membrane), and thus conserves the redox energy in a proton gradient.</text>
</comment>
<keyword evidence="4" id="KW-1003">Cell membrane</keyword>
<dbReference type="PANTHER" id="PTHR42703">
    <property type="entry name" value="NADH DEHYDROGENASE"/>
    <property type="match status" value="1"/>
</dbReference>
<dbReference type="RefSeq" id="WP_076445297.1">
    <property type="nucleotide sequence ID" value="NZ_FTOQ01000002.1"/>
</dbReference>
<dbReference type="InterPro" id="IPR003918">
    <property type="entry name" value="NADH_UbQ_OxRdtase"/>
</dbReference>
<evidence type="ECO:0000256" key="6">
    <source>
        <dbReference type="ARBA" id="ARBA00022989"/>
    </source>
</evidence>
<feature type="transmembrane region" description="Helical" evidence="10">
    <location>
        <begin position="238"/>
        <end position="258"/>
    </location>
</feature>
<feature type="transmembrane region" description="Helical" evidence="10">
    <location>
        <begin position="330"/>
        <end position="353"/>
    </location>
</feature>